<proteinExistence type="predicted"/>
<dbReference type="InterPro" id="IPR012340">
    <property type="entry name" value="NA-bd_OB-fold"/>
</dbReference>
<keyword evidence="4" id="KW-1185">Reference proteome</keyword>
<organism evidence="3 4">
    <name type="scientific">Umbra pygmaea</name>
    <name type="common">Eastern mudminnow</name>
    <dbReference type="NCBI Taxonomy" id="75934"/>
    <lineage>
        <taxon>Eukaryota</taxon>
        <taxon>Metazoa</taxon>
        <taxon>Chordata</taxon>
        <taxon>Craniata</taxon>
        <taxon>Vertebrata</taxon>
        <taxon>Euteleostomi</taxon>
        <taxon>Actinopterygii</taxon>
        <taxon>Neopterygii</taxon>
        <taxon>Teleostei</taxon>
        <taxon>Protacanthopterygii</taxon>
        <taxon>Esociformes</taxon>
        <taxon>Umbridae</taxon>
        <taxon>Umbra</taxon>
    </lineage>
</organism>
<evidence type="ECO:0000313" key="3">
    <source>
        <dbReference type="EMBL" id="KAL0994985.1"/>
    </source>
</evidence>
<dbReference type="Pfam" id="PF08646">
    <property type="entry name" value="Rep_fac-A_C"/>
    <property type="match status" value="1"/>
</dbReference>
<evidence type="ECO:0000313" key="4">
    <source>
        <dbReference type="Proteomes" id="UP001557470"/>
    </source>
</evidence>
<dbReference type="PANTHER" id="PTHR35537">
    <property type="entry name" value="DNA DAMAGE-INDUCIBLE APOPTOSIS SUPPRESSOR PROTEIN DDIAS"/>
    <property type="match status" value="1"/>
</dbReference>
<accession>A0ABD0XP07</accession>
<dbReference type="Gene3D" id="2.40.50.140">
    <property type="entry name" value="Nucleic acid-binding proteins"/>
    <property type="match status" value="1"/>
</dbReference>
<name>A0ABD0XP07_UMBPY</name>
<dbReference type="InterPro" id="IPR013955">
    <property type="entry name" value="Rep_factor-A_C"/>
</dbReference>
<feature type="compositionally biased region" description="Polar residues" evidence="1">
    <location>
        <begin position="281"/>
        <end position="290"/>
    </location>
</feature>
<dbReference type="InterPro" id="IPR043522">
    <property type="entry name" value="DDIAS"/>
</dbReference>
<sequence length="509" mass="56304">MVFRRVLVNCAVLALQDRHVLYPCCRGCFSRLLQTHTDRWHCSRCGYSCLKQQLEYRYRLSLRVTRDNQIFGLAVFGSCLNHLFGASATQLHRLVEETCVPEGAKDLGSVGHGAALLLKAVEDCFIGRHFVFGIKLSGPPLCGIAPGSQLIANQVFEPLATALGCSVVSYYRTLLHQAAVYPEWSTDPSTDPWPCTTHRTTPLLLPSSPQDSFNSTLPSCGNSRSLHHTYTHTLPWLQSPGVITSYPWLQSPGVITSSAEQESSFEGEGGCRGAGLVPGRKSSSTVSGCLTSPPRTPRQEVGTPNTTFYQDVLSSFCEGPNSLSSVPWAPPTQPDHKRTVPPSYRKRVFSETEEALSEIGTVQHVAWEDVPFSESLAEFVCNPADSDPDTDRVVWRLEPRDIIRTLQRQRFHSRAVKRHSSPGGVEMVPPSTALCSTRSWYPSKGPQSHHTLADRPANQHTCTPDSLSLHLRKKVYDWSNDQEKDVSDSSGNQGNGVCDWSRDMFADSF</sequence>
<reference evidence="3 4" key="1">
    <citation type="submission" date="2024-06" db="EMBL/GenBank/DDBJ databases">
        <authorList>
            <person name="Pan Q."/>
            <person name="Wen M."/>
            <person name="Jouanno E."/>
            <person name="Zahm M."/>
            <person name="Klopp C."/>
            <person name="Cabau C."/>
            <person name="Louis A."/>
            <person name="Berthelot C."/>
            <person name="Parey E."/>
            <person name="Roest Crollius H."/>
            <person name="Montfort J."/>
            <person name="Robinson-Rechavi M."/>
            <person name="Bouchez O."/>
            <person name="Lampietro C."/>
            <person name="Lopez Roques C."/>
            <person name="Donnadieu C."/>
            <person name="Postlethwait J."/>
            <person name="Bobe J."/>
            <person name="Verreycken H."/>
            <person name="Guiguen Y."/>
        </authorList>
    </citation>
    <scope>NUCLEOTIDE SEQUENCE [LARGE SCALE GENOMIC DNA]</scope>
    <source>
        <strain evidence="3">Up_M1</strain>
        <tissue evidence="3">Testis</tissue>
    </source>
</reference>
<dbReference type="PANTHER" id="PTHR35537:SF1">
    <property type="entry name" value="DNA DAMAGE-INDUCED APOPTOSIS SUPPRESSOR PROTEIN"/>
    <property type="match status" value="1"/>
</dbReference>
<feature type="domain" description="Replication factor A C-terminal" evidence="2">
    <location>
        <begin position="8"/>
        <end position="97"/>
    </location>
</feature>
<evidence type="ECO:0000259" key="2">
    <source>
        <dbReference type="Pfam" id="PF08646"/>
    </source>
</evidence>
<evidence type="ECO:0000256" key="1">
    <source>
        <dbReference type="SAM" id="MobiDB-lite"/>
    </source>
</evidence>
<gene>
    <name evidence="3" type="ORF">UPYG_G00130270</name>
</gene>
<comment type="caution">
    <text evidence="3">The sequence shown here is derived from an EMBL/GenBank/DDBJ whole genome shotgun (WGS) entry which is preliminary data.</text>
</comment>
<protein>
    <recommendedName>
        <fullName evidence="2">Replication factor A C-terminal domain-containing protein</fullName>
    </recommendedName>
</protein>
<feature type="region of interest" description="Disordered" evidence="1">
    <location>
        <begin position="276"/>
        <end position="304"/>
    </location>
</feature>
<dbReference type="SUPFAM" id="SSF50249">
    <property type="entry name" value="Nucleic acid-binding proteins"/>
    <property type="match status" value="1"/>
</dbReference>
<feature type="region of interest" description="Disordered" evidence="1">
    <location>
        <begin position="445"/>
        <end position="464"/>
    </location>
</feature>
<dbReference type="AlphaFoldDB" id="A0ABD0XP07"/>
<dbReference type="Proteomes" id="UP001557470">
    <property type="component" value="Unassembled WGS sequence"/>
</dbReference>
<dbReference type="EMBL" id="JAGEUA010000003">
    <property type="protein sequence ID" value="KAL0994985.1"/>
    <property type="molecule type" value="Genomic_DNA"/>
</dbReference>